<dbReference type="EMBL" id="JBEXAC010000001">
    <property type="protein sequence ID" value="MET6996617.1"/>
    <property type="molecule type" value="Genomic_DNA"/>
</dbReference>
<evidence type="ECO:0000259" key="6">
    <source>
        <dbReference type="Pfam" id="PF07980"/>
    </source>
</evidence>
<dbReference type="Proteomes" id="UP001549749">
    <property type="component" value="Unassembled WGS sequence"/>
</dbReference>
<evidence type="ECO:0000256" key="3">
    <source>
        <dbReference type="ARBA" id="ARBA00022729"/>
    </source>
</evidence>
<organism evidence="8 9">
    <name type="scientific">Chitinophaga defluvii</name>
    <dbReference type="NCBI Taxonomy" id="3163343"/>
    <lineage>
        <taxon>Bacteria</taxon>
        <taxon>Pseudomonadati</taxon>
        <taxon>Bacteroidota</taxon>
        <taxon>Chitinophagia</taxon>
        <taxon>Chitinophagales</taxon>
        <taxon>Chitinophagaceae</taxon>
        <taxon>Chitinophaga</taxon>
    </lineage>
</organism>
<dbReference type="InterPro" id="IPR011990">
    <property type="entry name" value="TPR-like_helical_dom_sf"/>
</dbReference>
<comment type="similarity">
    <text evidence="2">Belongs to the SusD family.</text>
</comment>
<feature type="domain" description="SusD-like N-terminal" evidence="7">
    <location>
        <begin position="90"/>
        <end position="215"/>
    </location>
</feature>
<dbReference type="Pfam" id="PF07980">
    <property type="entry name" value="SusD_RagB"/>
    <property type="match status" value="1"/>
</dbReference>
<accession>A0ABV2T0R4</accession>
<evidence type="ECO:0000256" key="1">
    <source>
        <dbReference type="ARBA" id="ARBA00004442"/>
    </source>
</evidence>
<dbReference type="InterPro" id="IPR033985">
    <property type="entry name" value="SusD-like_N"/>
</dbReference>
<keyword evidence="3" id="KW-0732">Signal</keyword>
<feature type="domain" description="RagB/SusD" evidence="6">
    <location>
        <begin position="331"/>
        <end position="505"/>
    </location>
</feature>
<keyword evidence="9" id="KW-1185">Reference proteome</keyword>
<gene>
    <name evidence="8" type="ORF">ABR189_04530</name>
</gene>
<evidence type="ECO:0000313" key="9">
    <source>
        <dbReference type="Proteomes" id="UP001549749"/>
    </source>
</evidence>
<proteinExistence type="inferred from homology"/>
<evidence type="ECO:0000256" key="2">
    <source>
        <dbReference type="ARBA" id="ARBA00006275"/>
    </source>
</evidence>
<evidence type="ECO:0000313" key="8">
    <source>
        <dbReference type="EMBL" id="MET6996617.1"/>
    </source>
</evidence>
<dbReference type="RefSeq" id="WP_354659259.1">
    <property type="nucleotide sequence ID" value="NZ_JBEXAC010000001.1"/>
</dbReference>
<dbReference type="Gene3D" id="1.25.40.390">
    <property type="match status" value="1"/>
</dbReference>
<dbReference type="Pfam" id="PF14322">
    <property type="entry name" value="SusD-like_3"/>
    <property type="match status" value="1"/>
</dbReference>
<reference evidence="8 9" key="1">
    <citation type="submission" date="2024-06" db="EMBL/GenBank/DDBJ databases">
        <title>Chitinophaga defluvii sp. nov., isolated from municipal sewage.</title>
        <authorList>
            <person name="Zhang L."/>
        </authorList>
    </citation>
    <scope>NUCLEOTIDE SEQUENCE [LARGE SCALE GENOMIC DNA]</scope>
    <source>
        <strain evidence="8 9">H8</strain>
    </source>
</reference>
<dbReference type="SUPFAM" id="SSF48452">
    <property type="entry name" value="TPR-like"/>
    <property type="match status" value="1"/>
</dbReference>
<sequence>MKRIFNKYIPAIFAVLLFSCVKLDPVSYSEYSPANFPKTEDDLKAMVLSCYQPLSSYGILDVQFWNECMTNTVVGAYGTQQACHTLAFDETTGDLTNYYKFASQISRATLVIDAIENSVLSDALKKRYIAEVRCSRAYLMYTLFDLFGGLIIAPIEILKNPLQDQPLPRSSIEETAAFIEADLIAAAEGLPYPKNAEYGKFSKGFANMLLIRLYLHETIHFTADGKVTRNPENYHKVETVARELMKPEYGYALAPSYTDMFTVGKQAACRNEFILAFPSSITGPNVHYWQLKVMPTNVGTSAGGDLAGWQTLAGDWKFFDTFEPADSRKKYMIDEYINLEGSKQDRSNPGDGLKFGPVPLKYYVDDNIIKQSSMSLADRVIYRYADVLLSLAEALVFKPGGTVNQEALDLINEVRRRANLPDKQLADVPSKKAFEDLLLLERAHEFWCENGQYRADLIRFDKLLEVILEANNGIAPRASKYKYLYPLPNYAIVDGKGKVHQNPGYR</sequence>
<comment type="subcellular location">
    <subcellularLocation>
        <location evidence="1">Cell outer membrane</location>
    </subcellularLocation>
</comment>
<dbReference type="PROSITE" id="PS51257">
    <property type="entry name" value="PROKAR_LIPOPROTEIN"/>
    <property type="match status" value="1"/>
</dbReference>
<name>A0ABV2T0R4_9BACT</name>
<evidence type="ECO:0000256" key="4">
    <source>
        <dbReference type="ARBA" id="ARBA00023136"/>
    </source>
</evidence>
<keyword evidence="5" id="KW-0998">Cell outer membrane</keyword>
<dbReference type="InterPro" id="IPR012944">
    <property type="entry name" value="SusD_RagB_dom"/>
</dbReference>
<comment type="caution">
    <text evidence="8">The sequence shown here is derived from an EMBL/GenBank/DDBJ whole genome shotgun (WGS) entry which is preliminary data.</text>
</comment>
<evidence type="ECO:0000259" key="7">
    <source>
        <dbReference type="Pfam" id="PF14322"/>
    </source>
</evidence>
<evidence type="ECO:0000256" key="5">
    <source>
        <dbReference type="ARBA" id="ARBA00023237"/>
    </source>
</evidence>
<keyword evidence="4" id="KW-0472">Membrane</keyword>
<protein>
    <submittedName>
        <fullName evidence="8">RagB/SusD family nutrient uptake outer membrane protein</fullName>
    </submittedName>
</protein>